<reference evidence="6 8" key="1">
    <citation type="journal article" date="2008" name="Science">
        <title>The Physcomitrella genome reveals evolutionary insights into the conquest of land by plants.</title>
        <authorList>
            <person name="Rensing S."/>
            <person name="Lang D."/>
            <person name="Zimmer A."/>
            <person name="Terry A."/>
            <person name="Salamov A."/>
            <person name="Shapiro H."/>
            <person name="Nishiyama T."/>
            <person name="Perroud P.-F."/>
            <person name="Lindquist E."/>
            <person name="Kamisugi Y."/>
            <person name="Tanahashi T."/>
            <person name="Sakakibara K."/>
            <person name="Fujita T."/>
            <person name="Oishi K."/>
            <person name="Shin-I T."/>
            <person name="Kuroki Y."/>
            <person name="Toyoda A."/>
            <person name="Suzuki Y."/>
            <person name="Hashimoto A."/>
            <person name="Yamaguchi K."/>
            <person name="Sugano A."/>
            <person name="Kohara Y."/>
            <person name="Fujiyama A."/>
            <person name="Anterola A."/>
            <person name="Aoki S."/>
            <person name="Ashton N."/>
            <person name="Barbazuk W.B."/>
            <person name="Barker E."/>
            <person name="Bennetzen J."/>
            <person name="Bezanilla M."/>
            <person name="Blankenship R."/>
            <person name="Cho S.H."/>
            <person name="Dutcher S."/>
            <person name="Estelle M."/>
            <person name="Fawcett J.A."/>
            <person name="Gundlach H."/>
            <person name="Hanada K."/>
            <person name="Heyl A."/>
            <person name="Hicks K.A."/>
            <person name="Hugh J."/>
            <person name="Lohr M."/>
            <person name="Mayer K."/>
            <person name="Melkozernov A."/>
            <person name="Murata T."/>
            <person name="Nelson D."/>
            <person name="Pils B."/>
            <person name="Prigge M."/>
            <person name="Reiss B."/>
            <person name="Renner T."/>
            <person name="Rombauts S."/>
            <person name="Rushton P."/>
            <person name="Sanderfoot A."/>
            <person name="Schween G."/>
            <person name="Shiu S.-H."/>
            <person name="Stueber K."/>
            <person name="Theodoulou F.L."/>
            <person name="Tu H."/>
            <person name="Van de Peer Y."/>
            <person name="Verrier P.J."/>
            <person name="Waters E."/>
            <person name="Wood A."/>
            <person name="Yang L."/>
            <person name="Cove D."/>
            <person name="Cuming A."/>
            <person name="Hasebe M."/>
            <person name="Lucas S."/>
            <person name="Mishler D.B."/>
            <person name="Reski R."/>
            <person name="Grigoriev I."/>
            <person name="Quatrano R.S."/>
            <person name="Boore J.L."/>
        </authorList>
    </citation>
    <scope>NUCLEOTIDE SEQUENCE [LARGE SCALE GENOMIC DNA]</scope>
    <source>
        <strain evidence="7 8">cv. Gransden 2004</strain>
    </source>
</reference>
<dbReference type="AlphaFoldDB" id="A0A2K1JTC9"/>
<dbReference type="STRING" id="3218.A0A2K1JTC9"/>
<comment type="similarity">
    <text evidence="1">Belongs to the ACBP family.</text>
</comment>
<sequence>MAEWQEKVQSMILGFVFAFMVMKLISVISSFRSANLRVTRAADEEGLVAGLGSVDEQNAPLVGTDEEVEADGGDEKEDHVDDSSSSESGTEDDAAPTSRPREVCTTDTAAVSEAESKDEEVKPKDDEEVEEIITPGAQSLKALSEQVADDVGAELEEENETDDWEGVESTDLERLFGAASTYADNMVAMFGVKPSTDAMLQLQALYKIATEGPCSTSQPSAFQPSARAKWNAWQQLGSMSQEEAMEKYISVLTEINPAWYESYQKTRETVKGSGEQTTTTPKGEHAD</sequence>
<dbReference type="EnsemblPlants" id="Pp3c11_3750V3.4">
    <property type="protein sequence ID" value="Pp3c11_3750V3.4"/>
    <property type="gene ID" value="Pp3c11_3750"/>
</dbReference>
<dbReference type="Proteomes" id="UP000006727">
    <property type="component" value="Chromosome 11"/>
</dbReference>
<accession>A0A2K1JTC9</accession>
<dbReference type="GO" id="GO:0006631">
    <property type="term" value="P:fatty acid metabolic process"/>
    <property type="evidence" value="ECO:0000318"/>
    <property type="project" value="GO_Central"/>
</dbReference>
<gene>
    <name evidence="7" type="primary">LOC112288565</name>
    <name evidence="6" type="ORF">PHYPA_014559</name>
</gene>
<evidence type="ECO:0000313" key="7">
    <source>
        <dbReference type="EnsemblPlants" id="Pp3c11_3750V3.1"/>
    </source>
</evidence>
<evidence type="ECO:0000256" key="1">
    <source>
        <dbReference type="ARBA" id="ARBA00005567"/>
    </source>
</evidence>
<dbReference type="InterPro" id="IPR000582">
    <property type="entry name" value="Acyl-CoA-binding_protein"/>
</dbReference>
<evidence type="ECO:0000313" key="8">
    <source>
        <dbReference type="Proteomes" id="UP000006727"/>
    </source>
</evidence>
<reference evidence="6 8" key="2">
    <citation type="journal article" date="2018" name="Plant J.">
        <title>The Physcomitrella patens chromosome-scale assembly reveals moss genome structure and evolution.</title>
        <authorList>
            <person name="Lang D."/>
            <person name="Ullrich K.K."/>
            <person name="Murat F."/>
            <person name="Fuchs J."/>
            <person name="Jenkins J."/>
            <person name="Haas F.B."/>
            <person name="Piednoel M."/>
            <person name="Gundlach H."/>
            <person name="Van Bel M."/>
            <person name="Meyberg R."/>
            <person name="Vives C."/>
            <person name="Morata J."/>
            <person name="Symeonidi A."/>
            <person name="Hiss M."/>
            <person name="Muchero W."/>
            <person name="Kamisugi Y."/>
            <person name="Saleh O."/>
            <person name="Blanc G."/>
            <person name="Decker E.L."/>
            <person name="van Gessel N."/>
            <person name="Grimwood J."/>
            <person name="Hayes R.D."/>
            <person name="Graham S.W."/>
            <person name="Gunter L.E."/>
            <person name="McDaniel S.F."/>
            <person name="Hoernstein S.N.W."/>
            <person name="Larsson A."/>
            <person name="Li F.W."/>
            <person name="Perroud P.F."/>
            <person name="Phillips J."/>
            <person name="Ranjan P."/>
            <person name="Rokshar D.S."/>
            <person name="Rothfels C.J."/>
            <person name="Schneider L."/>
            <person name="Shu S."/>
            <person name="Stevenson D.W."/>
            <person name="Thummler F."/>
            <person name="Tillich M."/>
            <person name="Villarreal Aguilar J.C."/>
            <person name="Widiez T."/>
            <person name="Wong G.K."/>
            <person name="Wymore A."/>
            <person name="Zhang Y."/>
            <person name="Zimmer A.D."/>
            <person name="Quatrano R.S."/>
            <person name="Mayer K.F.X."/>
            <person name="Goodstein D."/>
            <person name="Casacuberta J.M."/>
            <person name="Vandepoele K."/>
            <person name="Reski R."/>
            <person name="Cuming A.C."/>
            <person name="Tuskan G.A."/>
            <person name="Maumus F."/>
            <person name="Salse J."/>
            <person name="Schmutz J."/>
            <person name="Rensing S.A."/>
        </authorList>
    </citation>
    <scope>NUCLEOTIDE SEQUENCE [LARGE SCALE GENOMIC DNA]</scope>
    <source>
        <strain evidence="7 8">cv. Gransden 2004</strain>
    </source>
</reference>
<dbReference type="PANTHER" id="PTHR23310">
    <property type="entry name" value="ACYL-COA-BINDING PROTEIN, ACBP"/>
    <property type="match status" value="1"/>
</dbReference>
<dbReference type="GO" id="GO:0000062">
    <property type="term" value="F:fatty-acyl-CoA binding"/>
    <property type="evidence" value="ECO:0000318"/>
    <property type="project" value="GO_Central"/>
</dbReference>
<dbReference type="EMBL" id="ABEU02000011">
    <property type="protein sequence ID" value="PNR44789.1"/>
    <property type="molecule type" value="Genomic_DNA"/>
</dbReference>
<feature type="domain" description="ACB" evidence="5">
    <location>
        <begin position="172"/>
        <end position="261"/>
    </location>
</feature>
<dbReference type="Gramene" id="Pp3c11_3750V3.5">
    <property type="protein sequence ID" value="Pp3c11_3750V3.5"/>
    <property type="gene ID" value="Pp3c11_3750"/>
</dbReference>
<evidence type="ECO:0000259" key="5">
    <source>
        <dbReference type="PROSITE" id="PS51228"/>
    </source>
</evidence>
<keyword evidence="4" id="KW-0472">Membrane</keyword>
<evidence type="ECO:0000313" key="6">
    <source>
        <dbReference type="EMBL" id="PNR44789.1"/>
    </source>
</evidence>
<feature type="transmembrane region" description="Helical" evidence="4">
    <location>
        <begin position="12"/>
        <end position="31"/>
    </location>
</feature>
<feature type="region of interest" description="Disordered" evidence="3">
    <location>
        <begin position="266"/>
        <end position="287"/>
    </location>
</feature>
<organism evidence="6">
    <name type="scientific">Physcomitrium patens</name>
    <name type="common">Spreading-leaved earth moss</name>
    <name type="synonym">Physcomitrella patens</name>
    <dbReference type="NCBI Taxonomy" id="3218"/>
    <lineage>
        <taxon>Eukaryota</taxon>
        <taxon>Viridiplantae</taxon>
        <taxon>Streptophyta</taxon>
        <taxon>Embryophyta</taxon>
        <taxon>Bryophyta</taxon>
        <taxon>Bryophytina</taxon>
        <taxon>Bryopsida</taxon>
        <taxon>Funariidae</taxon>
        <taxon>Funariales</taxon>
        <taxon>Funariaceae</taxon>
        <taxon>Physcomitrium</taxon>
    </lineage>
</organism>
<dbReference type="OMA" id="EINPAWY"/>
<name>A0A2K1JTC9_PHYPA</name>
<keyword evidence="4" id="KW-1133">Transmembrane helix</keyword>
<keyword evidence="8" id="KW-1185">Reference proteome</keyword>
<reference evidence="7" key="3">
    <citation type="submission" date="2020-12" db="UniProtKB">
        <authorList>
            <consortium name="EnsemblPlants"/>
        </authorList>
    </citation>
    <scope>IDENTIFICATION</scope>
</reference>
<dbReference type="RefSeq" id="XP_024388618.1">
    <property type="nucleotide sequence ID" value="XM_024532850.2"/>
</dbReference>
<dbReference type="Gramene" id="Pp3c11_3750V3.1">
    <property type="protein sequence ID" value="Pp3c11_3750V3.1"/>
    <property type="gene ID" value="Pp3c11_3750"/>
</dbReference>
<evidence type="ECO:0000256" key="3">
    <source>
        <dbReference type="SAM" id="MobiDB-lite"/>
    </source>
</evidence>
<evidence type="ECO:0000256" key="2">
    <source>
        <dbReference type="ARBA" id="ARBA00023121"/>
    </source>
</evidence>
<dbReference type="PANTHER" id="PTHR23310:SF128">
    <property type="entry name" value="ACB DOMAIN-CONTAINING PROTEIN"/>
    <property type="match status" value="1"/>
</dbReference>
<dbReference type="Gene3D" id="1.20.80.10">
    <property type="match status" value="1"/>
</dbReference>
<dbReference type="EnsemblPlants" id="Pp3c11_3750V3.6">
    <property type="protein sequence ID" value="Pp3c11_3750V3.6"/>
    <property type="gene ID" value="Pp3c11_3750"/>
</dbReference>
<dbReference type="EnsemblPlants" id="Pp3c11_3750V3.1">
    <property type="protein sequence ID" value="Pp3c11_3750V3.1"/>
    <property type="gene ID" value="Pp3c11_3750"/>
</dbReference>
<protein>
    <recommendedName>
        <fullName evidence="5">ACB domain-containing protein</fullName>
    </recommendedName>
</protein>
<dbReference type="PRINTS" id="PR00689">
    <property type="entry name" value="ACOABINDINGP"/>
</dbReference>
<dbReference type="InterPro" id="IPR035984">
    <property type="entry name" value="Acyl-CoA-binding_sf"/>
</dbReference>
<keyword evidence="2" id="KW-0446">Lipid-binding</keyword>
<evidence type="ECO:0000256" key="4">
    <source>
        <dbReference type="SAM" id="Phobius"/>
    </source>
</evidence>
<feature type="region of interest" description="Disordered" evidence="3">
    <location>
        <begin position="57"/>
        <end position="128"/>
    </location>
</feature>
<dbReference type="FunCoup" id="A0A2K1JTC9">
    <property type="interactions" value="122"/>
</dbReference>
<dbReference type="PaxDb" id="3218-PP1S39_429V6.1"/>
<dbReference type="PROSITE" id="PS51228">
    <property type="entry name" value="ACB_2"/>
    <property type="match status" value="1"/>
</dbReference>
<keyword evidence="4" id="KW-0812">Transmembrane</keyword>
<dbReference type="KEGG" id="ppp:112288565"/>
<dbReference type="Gramene" id="Pp3c11_3750V3.6">
    <property type="protein sequence ID" value="Pp3c11_3750V3.6"/>
    <property type="gene ID" value="Pp3c11_3750"/>
</dbReference>
<dbReference type="Pfam" id="PF00887">
    <property type="entry name" value="ACBP"/>
    <property type="match status" value="1"/>
</dbReference>
<dbReference type="GeneID" id="112288565"/>
<dbReference type="Gramene" id="Pp3c11_3750V3.4">
    <property type="protein sequence ID" value="Pp3c11_3750V3.4"/>
    <property type="gene ID" value="Pp3c11_3750"/>
</dbReference>
<feature type="compositionally biased region" description="Acidic residues" evidence="3">
    <location>
        <begin position="64"/>
        <end position="75"/>
    </location>
</feature>
<dbReference type="OrthoDB" id="71307at2759"/>
<dbReference type="InterPro" id="IPR014352">
    <property type="entry name" value="FERM/acyl-CoA-bd_prot_sf"/>
</dbReference>
<proteinExistence type="inferred from homology"/>
<dbReference type="EnsemblPlants" id="Pp3c11_3750V3.5">
    <property type="protein sequence ID" value="Pp3c11_3750V3.5"/>
    <property type="gene ID" value="Pp3c11_3750"/>
</dbReference>
<dbReference type="SUPFAM" id="SSF47027">
    <property type="entry name" value="Acyl-CoA binding protein"/>
    <property type="match status" value="1"/>
</dbReference>